<name>A0ABM8C6B3_9BURK</name>
<keyword evidence="5" id="KW-0547">Nucleotide-binding</keyword>
<keyword evidence="7" id="KW-0067">ATP-binding</keyword>
<evidence type="ECO:0000256" key="9">
    <source>
        <dbReference type="SAM" id="MobiDB-lite"/>
    </source>
</evidence>
<feature type="domain" description="Signal transduction histidine kinase subgroup 3 dimerisation and phosphoacceptor" evidence="11">
    <location>
        <begin position="40"/>
        <end position="99"/>
    </location>
</feature>
<dbReference type="EMBL" id="AP026966">
    <property type="protein sequence ID" value="BDT58760.1"/>
    <property type="molecule type" value="Genomic_DNA"/>
</dbReference>
<dbReference type="InterPro" id="IPR036890">
    <property type="entry name" value="HATPase_C_sf"/>
</dbReference>
<evidence type="ECO:0000256" key="7">
    <source>
        <dbReference type="ARBA" id="ARBA00022840"/>
    </source>
</evidence>
<evidence type="ECO:0000313" key="13">
    <source>
        <dbReference type="Proteomes" id="UP001163336"/>
    </source>
</evidence>
<dbReference type="InterPro" id="IPR003594">
    <property type="entry name" value="HATPase_dom"/>
</dbReference>
<evidence type="ECO:0000256" key="6">
    <source>
        <dbReference type="ARBA" id="ARBA00022777"/>
    </source>
</evidence>
<dbReference type="Proteomes" id="UP001163336">
    <property type="component" value="Chromosome"/>
</dbReference>
<keyword evidence="6" id="KW-0418">Kinase</keyword>
<dbReference type="RefSeq" id="WP_281914193.1">
    <property type="nucleotide sequence ID" value="NZ_AP026966.1"/>
</dbReference>
<protein>
    <recommendedName>
        <fullName evidence="2">histidine kinase</fullName>
        <ecNumber evidence="2">2.7.13.3</ecNumber>
    </recommendedName>
</protein>
<evidence type="ECO:0000256" key="5">
    <source>
        <dbReference type="ARBA" id="ARBA00022741"/>
    </source>
</evidence>
<keyword evidence="8" id="KW-0902">Two-component regulatory system</keyword>
<feature type="compositionally biased region" description="Low complexity" evidence="9">
    <location>
        <begin position="9"/>
        <end position="20"/>
    </location>
</feature>
<evidence type="ECO:0000256" key="3">
    <source>
        <dbReference type="ARBA" id="ARBA00022553"/>
    </source>
</evidence>
<dbReference type="Pfam" id="PF07730">
    <property type="entry name" value="HisKA_3"/>
    <property type="match status" value="1"/>
</dbReference>
<evidence type="ECO:0000256" key="4">
    <source>
        <dbReference type="ARBA" id="ARBA00022679"/>
    </source>
</evidence>
<dbReference type="Gene3D" id="3.30.565.10">
    <property type="entry name" value="Histidine kinase-like ATPase, C-terminal domain"/>
    <property type="match status" value="1"/>
</dbReference>
<gene>
    <name evidence="12" type="ORF">MasN3_22540</name>
</gene>
<evidence type="ECO:0000256" key="2">
    <source>
        <dbReference type="ARBA" id="ARBA00012438"/>
    </source>
</evidence>
<keyword evidence="4" id="KW-0808">Transferase</keyword>
<organism evidence="12 13">
    <name type="scientific">Massilia varians</name>
    <dbReference type="NCBI Taxonomy" id="457921"/>
    <lineage>
        <taxon>Bacteria</taxon>
        <taxon>Pseudomonadati</taxon>
        <taxon>Pseudomonadota</taxon>
        <taxon>Betaproteobacteria</taxon>
        <taxon>Burkholderiales</taxon>
        <taxon>Oxalobacteraceae</taxon>
        <taxon>Telluria group</taxon>
        <taxon>Massilia</taxon>
    </lineage>
</organism>
<evidence type="ECO:0000256" key="1">
    <source>
        <dbReference type="ARBA" id="ARBA00000085"/>
    </source>
</evidence>
<dbReference type="EC" id="2.7.13.3" evidence="2"/>
<dbReference type="SUPFAM" id="SSF55874">
    <property type="entry name" value="ATPase domain of HSP90 chaperone/DNA topoisomerase II/histidine kinase"/>
    <property type="match status" value="1"/>
</dbReference>
<feature type="region of interest" description="Disordered" evidence="9">
    <location>
        <begin position="1"/>
        <end position="20"/>
    </location>
</feature>
<dbReference type="CDD" id="cd16917">
    <property type="entry name" value="HATPase_UhpB-NarQ-NarX-like"/>
    <property type="match status" value="1"/>
</dbReference>
<dbReference type="Gene3D" id="1.20.5.1930">
    <property type="match status" value="1"/>
</dbReference>
<evidence type="ECO:0000256" key="8">
    <source>
        <dbReference type="ARBA" id="ARBA00023012"/>
    </source>
</evidence>
<dbReference type="InterPro" id="IPR011712">
    <property type="entry name" value="Sig_transdc_His_kin_sub3_dim/P"/>
</dbReference>
<accession>A0ABM8C6B3</accession>
<evidence type="ECO:0000259" key="11">
    <source>
        <dbReference type="Pfam" id="PF07730"/>
    </source>
</evidence>
<feature type="domain" description="Histidine kinase/HSP90-like ATPase" evidence="10">
    <location>
        <begin position="150"/>
        <end position="240"/>
    </location>
</feature>
<dbReference type="PANTHER" id="PTHR24421:SF10">
    <property type="entry name" value="NITRATE_NITRITE SENSOR PROTEIN NARQ"/>
    <property type="match status" value="1"/>
</dbReference>
<keyword evidence="13" id="KW-1185">Reference proteome</keyword>
<dbReference type="Pfam" id="PF02518">
    <property type="entry name" value="HATPase_c"/>
    <property type="match status" value="1"/>
</dbReference>
<evidence type="ECO:0000313" key="12">
    <source>
        <dbReference type="EMBL" id="BDT58760.1"/>
    </source>
</evidence>
<proteinExistence type="predicted"/>
<comment type="catalytic activity">
    <reaction evidence="1">
        <text>ATP + protein L-histidine = ADP + protein N-phospho-L-histidine.</text>
        <dbReference type="EC" id="2.7.13.3"/>
    </reaction>
</comment>
<keyword evidence="3" id="KW-0597">Phosphoprotein</keyword>
<evidence type="ECO:0000259" key="10">
    <source>
        <dbReference type="Pfam" id="PF02518"/>
    </source>
</evidence>
<reference evidence="12" key="1">
    <citation type="submission" date="2022-11" db="EMBL/GenBank/DDBJ databases">
        <title>Isolation and characterization of PLA-degrading bacterium Massilia sp. from Antarctic soil.</title>
        <authorList>
            <person name="Sato K."/>
            <person name="Gomez-Fuentes C."/>
            <person name="Ahmad S.A."/>
            <person name="Zulkharnain A."/>
        </authorList>
    </citation>
    <scope>NUCLEOTIDE SEQUENCE</scope>
    <source>
        <strain evidence="12">N-3</strain>
    </source>
</reference>
<sequence length="243" mass="26175">MTEPAHQQPAGAVATTGPGADRTAELTEMLGYLAACWDEERRLLARQLHDSLGSSMTALTMHLALLSQHIPAENQSMRDRSAQMKALLANIIETNRKMQLELWNDKLEFLGLKAALAELVPGFAAAHGFKARASLPDEDGSYTRTQGVVLLRCVEEGLRNVAAHASATEVDVILDDDGEQVMLTIRDNGRGLPNAGKVLESTSCHGLRLLRERARFLGGTLELGAGESGGTLLRMTLPKQAPG</sequence>
<dbReference type="PANTHER" id="PTHR24421">
    <property type="entry name" value="NITRATE/NITRITE SENSOR PROTEIN NARX-RELATED"/>
    <property type="match status" value="1"/>
</dbReference>
<dbReference type="InterPro" id="IPR050482">
    <property type="entry name" value="Sensor_HK_TwoCompSys"/>
</dbReference>